<proteinExistence type="predicted"/>
<name>A0ABQ8F5I4_9FUNG</name>
<evidence type="ECO:0000313" key="3">
    <source>
        <dbReference type="Proteomes" id="UP001648503"/>
    </source>
</evidence>
<protein>
    <recommendedName>
        <fullName evidence="4">Zinc-ribbon domain-containing protein</fullName>
    </recommendedName>
</protein>
<feature type="region of interest" description="Disordered" evidence="1">
    <location>
        <begin position="553"/>
        <end position="608"/>
    </location>
</feature>
<organism evidence="2 3">
    <name type="scientific">Batrachochytrium salamandrivorans</name>
    <dbReference type="NCBI Taxonomy" id="1357716"/>
    <lineage>
        <taxon>Eukaryota</taxon>
        <taxon>Fungi</taxon>
        <taxon>Fungi incertae sedis</taxon>
        <taxon>Chytridiomycota</taxon>
        <taxon>Chytridiomycota incertae sedis</taxon>
        <taxon>Chytridiomycetes</taxon>
        <taxon>Rhizophydiales</taxon>
        <taxon>Rhizophydiales incertae sedis</taxon>
        <taxon>Batrachochytrium</taxon>
    </lineage>
</organism>
<feature type="compositionally biased region" description="Basic residues" evidence="1">
    <location>
        <begin position="585"/>
        <end position="596"/>
    </location>
</feature>
<accession>A0ABQ8F5I4</accession>
<dbReference type="Proteomes" id="UP001648503">
    <property type="component" value="Unassembled WGS sequence"/>
</dbReference>
<sequence>MSEINTDREIGISAYDVSHAALAKPPMFCKDLRLSSADLLNPLSSDIMQSSTTTVDYSPHEFGAQLLDSSTLPPGLLEQFTSVDELSLPSYESVSQPIDAQNKNVSAVRVVTRASHGLEHTAIQGGSMMPTLTHSQVSSGGLTDYFDVASQEAWLNNDTFAMQYEGDNKRSSQTTLLNSSSSATNPSCLQMQLQMQTGPYGISDTDFFTQPSGSLIQPVDPCSSITSNPSSRCSLGATDLSNKTHRQDSIFHSGNTALQAGDQWPYAFDCPQPANAPSNTDISPTTALGIPPLIGTASFSKSFMERLGETSDDHLAGAPLDISDDAVLAGDRRASNDACSSFDDLLSTRLTLALTAPQSIHTLSPPMHDAMSLLQPDAKPYLHSAIHNHPSHHLDLASSLTHSNLIYSHSASPSTLYSDLAVLDPSPNSNNGFHASPSLSGRRHSLLPFNSTLDDYAEQNSPLRSYSIRQRHQEYVMSPPPRLDMQLSMSENICMNDYQDPSFSGRSMFSDQQLQQFSSGLTSNDSLLTHTLPAASQQQSLIPTYTMPHFEVKYNNNNNSNNNNTQKSPASCNSGNLPDMGVRSSAKRANQRRRTAQARANQPFSTPFVVPGSSTSKILFPQATSQTEGLPPLPKMMRRQMDMHPGEISTSASTMQVSWGGSGHTTDSSLGLATNSTNANINRRKMVEQSFFCGACQADMGMIYVRASATQEQLDAISKLSCIACENQLGNPLWNGKTPSSVFDLPTIATTATTTHASFDSTTSMCDQRTSPTSSRKRSRTVVPTTSCEVCKHILGVVDMKAHAAATLLRPEFVCKPCGDAYMFCSECGGGGKQRTGKWRPRELFERGRRTCSLPHVRVGSAQVNYQVIDTAHDLLPDVMNGIQDVFYDCMLSLYAVPAMIRMPKYGSFHAVRSDIESIWQTSVMSLLMQAPPSHIRRYLTVAWMDKRHRNKGKGKFSIKDNASWLNRIDIQQVVATATSPVRSTAAEPLSAASALSISPTSTQLNFSAGPESLAYATLDQSIEQQQFLESLCTPEASPVTLEAMPLLQGQTTTTTTTTRPSAQSLLATPDEVDETNRSYIAFSMMEWDLQLNTIFITQMAPRSVFLKSLDQYIDLVHEGIAHVMRDAHRSNLNPPNIIWGWTRSDHIRLLSVPSRLGFIPQEQFLLENPLIGKHIFERPGFTPLVMEGTHVFAQNIALIQTQQQLKG</sequence>
<reference evidence="2 3" key="1">
    <citation type="submission" date="2021-02" db="EMBL/GenBank/DDBJ databases">
        <title>Variation within the Batrachochytrium salamandrivorans European outbreak.</title>
        <authorList>
            <person name="Kelly M."/>
            <person name="Pasmans F."/>
            <person name="Shea T.P."/>
            <person name="Munoz J.F."/>
            <person name="Carranza S."/>
            <person name="Cuomo C.A."/>
            <person name="Martel A."/>
        </authorList>
    </citation>
    <scope>NUCLEOTIDE SEQUENCE [LARGE SCALE GENOMIC DNA]</scope>
    <source>
        <strain evidence="2 3">AMFP18/2</strain>
    </source>
</reference>
<feature type="compositionally biased region" description="Low complexity" evidence="1">
    <location>
        <begin position="555"/>
        <end position="564"/>
    </location>
</feature>
<feature type="compositionally biased region" description="Polar residues" evidence="1">
    <location>
        <begin position="565"/>
        <end position="576"/>
    </location>
</feature>
<gene>
    <name evidence="2" type="ORF">BASA50_008907</name>
</gene>
<keyword evidence="3" id="KW-1185">Reference proteome</keyword>
<dbReference type="EMBL" id="JAFCIX010000418">
    <property type="protein sequence ID" value="KAH6590906.1"/>
    <property type="molecule type" value="Genomic_DNA"/>
</dbReference>
<comment type="caution">
    <text evidence="2">The sequence shown here is derived from an EMBL/GenBank/DDBJ whole genome shotgun (WGS) entry which is preliminary data.</text>
</comment>
<evidence type="ECO:0008006" key="4">
    <source>
        <dbReference type="Google" id="ProtNLM"/>
    </source>
</evidence>
<evidence type="ECO:0000256" key="1">
    <source>
        <dbReference type="SAM" id="MobiDB-lite"/>
    </source>
</evidence>
<evidence type="ECO:0000313" key="2">
    <source>
        <dbReference type="EMBL" id="KAH6590906.1"/>
    </source>
</evidence>